<name>A0AAV8XLS7_9CUCU</name>
<accession>A0AAV8XLS7</accession>
<gene>
    <name evidence="1" type="ORF">NQ314_011148</name>
</gene>
<dbReference type="EMBL" id="JANEYF010003093">
    <property type="protein sequence ID" value="KAJ8939402.1"/>
    <property type="molecule type" value="Genomic_DNA"/>
</dbReference>
<evidence type="ECO:0000313" key="1">
    <source>
        <dbReference type="EMBL" id="KAJ8939402.1"/>
    </source>
</evidence>
<feature type="non-terminal residue" evidence="1">
    <location>
        <position position="50"/>
    </location>
</feature>
<dbReference type="Proteomes" id="UP001162156">
    <property type="component" value="Unassembled WGS sequence"/>
</dbReference>
<comment type="caution">
    <text evidence="1">The sequence shown here is derived from an EMBL/GenBank/DDBJ whole genome shotgun (WGS) entry which is preliminary data.</text>
</comment>
<organism evidence="1 2">
    <name type="scientific">Rhamnusium bicolor</name>
    <dbReference type="NCBI Taxonomy" id="1586634"/>
    <lineage>
        <taxon>Eukaryota</taxon>
        <taxon>Metazoa</taxon>
        <taxon>Ecdysozoa</taxon>
        <taxon>Arthropoda</taxon>
        <taxon>Hexapoda</taxon>
        <taxon>Insecta</taxon>
        <taxon>Pterygota</taxon>
        <taxon>Neoptera</taxon>
        <taxon>Endopterygota</taxon>
        <taxon>Coleoptera</taxon>
        <taxon>Polyphaga</taxon>
        <taxon>Cucujiformia</taxon>
        <taxon>Chrysomeloidea</taxon>
        <taxon>Cerambycidae</taxon>
        <taxon>Lepturinae</taxon>
        <taxon>Rhagiini</taxon>
        <taxon>Rhamnusium</taxon>
    </lineage>
</organism>
<dbReference type="AlphaFoldDB" id="A0AAV8XLS7"/>
<sequence>MICDSKLKILNCNARFPGAVHDSAIWAISSARQLLERKFIMGELNSSWLM</sequence>
<protein>
    <submittedName>
        <fullName evidence="1">Uncharacterized protein</fullName>
    </submittedName>
</protein>
<keyword evidence="2" id="KW-1185">Reference proteome</keyword>
<evidence type="ECO:0000313" key="2">
    <source>
        <dbReference type="Proteomes" id="UP001162156"/>
    </source>
</evidence>
<reference evidence="1" key="1">
    <citation type="journal article" date="2023" name="Insect Mol. Biol.">
        <title>Genome sequencing provides insights into the evolution of gene families encoding plant cell wall-degrading enzymes in longhorned beetles.</title>
        <authorList>
            <person name="Shin N.R."/>
            <person name="Okamura Y."/>
            <person name="Kirsch R."/>
            <person name="Pauchet Y."/>
        </authorList>
    </citation>
    <scope>NUCLEOTIDE SEQUENCE</scope>
    <source>
        <strain evidence="1">RBIC_L_NR</strain>
    </source>
</reference>
<proteinExistence type="predicted"/>